<dbReference type="EMBL" id="SZON01002299">
    <property type="protein sequence ID" value="TKI88041.1"/>
    <property type="molecule type" value="Genomic_DNA"/>
</dbReference>
<organism evidence="2 3">
    <name type="scientific">Bacillus wiedmannii</name>
    <dbReference type="NCBI Taxonomy" id="1890302"/>
    <lineage>
        <taxon>Bacteria</taxon>
        <taxon>Bacillati</taxon>
        <taxon>Bacillota</taxon>
        <taxon>Bacilli</taxon>
        <taxon>Bacillales</taxon>
        <taxon>Bacillaceae</taxon>
        <taxon>Bacillus</taxon>
        <taxon>Bacillus cereus group</taxon>
    </lineage>
</organism>
<sequence length="61" mass="7065">MKNNQNSNDPCEKFQFPCFISISSCDQTNCCTPVFSHLLSNKNYRTCVFTPMVINILDFHK</sequence>
<dbReference type="EMBL" id="SZOM01000141">
    <property type="protein sequence ID" value="TKH14429.1"/>
    <property type="molecule type" value="Genomic_DNA"/>
</dbReference>
<name>A0A4U3AKP3_9BACI</name>
<evidence type="ECO:0000313" key="1">
    <source>
        <dbReference type="EMBL" id="TKH14429.1"/>
    </source>
</evidence>
<evidence type="ECO:0000313" key="3">
    <source>
        <dbReference type="Proteomes" id="UP000305222"/>
    </source>
</evidence>
<dbReference type="Proteomes" id="UP000305222">
    <property type="component" value="Unassembled WGS sequence"/>
</dbReference>
<dbReference type="PROSITE" id="PS51257">
    <property type="entry name" value="PROKAR_LIPOPROTEIN"/>
    <property type="match status" value="1"/>
</dbReference>
<gene>
    <name evidence="1" type="ORF">FC694_17415</name>
    <name evidence="2" type="ORF">FC699_28765</name>
</gene>
<evidence type="ECO:0000313" key="4">
    <source>
        <dbReference type="Proteomes" id="UP000306037"/>
    </source>
</evidence>
<evidence type="ECO:0000313" key="2">
    <source>
        <dbReference type="EMBL" id="TKI88041.1"/>
    </source>
</evidence>
<reference evidence="3 4" key="1">
    <citation type="journal article" date="2019" name="Environ. Microbiol.">
        <title>An active ?-lactamase is a part of an orchestrated cell wall stress resistance network of Bacillus subtilis and related rhizosphere species.</title>
        <authorList>
            <person name="Bucher T."/>
            <person name="Keren-Paz A."/>
            <person name="Hausser J."/>
            <person name="Olender T."/>
            <person name="Cytryn E."/>
            <person name="Kolodkin-Gal I."/>
        </authorList>
    </citation>
    <scope>NUCLEOTIDE SEQUENCE [LARGE SCALE GENOMIC DNA]</scope>
    <source>
        <strain evidence="2 3">I5</strain>
        <strain evidence="1 4">I71</strain>
    </source>
</reference>
<comment type="caution">
    <text evidence="2">The sequence shown here is derived from an EMBL/GenBank/DDBJ whole genome shotgun (WGS) entry which is preliminary data.</text>
</comment>
<accession>A0A4U3AKP3</accession>
<dbReference type="AlphaFoldDB" id="A0A4U3AKP3"/>
<protein>
    <submittedName>
        <fullName evidence="2">Uncharacterized protein</fullName>
    </submittedName>
</protein>
<dbReference type="Proteomes" id="UP000306037">
    <property type="component" value="Unassembled WGS sequence"/>
</dbReference>
<proteinExistence type="predicted"/>